<feature type="compositionally biased region" description="Basic residues" evidence="11">
    <location>
        <begin position="1152"/>
        <end position="1172"/>
    </location>
</feature>
<sequence length="1248" mass="141402">MVAELTDIPVANAERNTSTADSEQLRSAVKPKNRPKWIQAATREPIYSILDSNEEVIGNNLSTSLKSNVVVISAVKSEKTRKNDVEVARIEQRELPYIWLPTGSKLTSQDSTILEVEDEDPLYSVVKKPKKLQLPETSFLERKLQPIKEQSLEERQAQIEICSRQEELRRWLQVASRQLPEPRHLFSLGEMYTNRLGEFDQLQADWKRTVAVPRGIVGLVGPYRVYQNPNERREYMLQEEELVEEVVDSVSEIVSRENNGATEHHQRAKWRIREDDEETLVPDIRNIPGLEGFAMEANNKELSEWKKVDDQTTIEYSKNDETSKSKEDEFKGNIGGIVSGNEERAVDVPEEASTRRLFSGTFCRGKSPDLVGDLLSERCNCASNEQHDKDSLNETGSTTGGTVEGAPGGAPSRGERNPEAEATTAEASRSAPSRSLVSRILSRTRSSSDLLDHSEPFTGCIKLTVNAVYVDGKNEKVNILRSMVGFYDDCYSSQLWVVLSNVYGQLVVVLMIALCLAEVMDTPVPLLSLQGIFLMYLYVGSIAVIISIYIWVLVDSCGSLGTGATGVDDAELGGTSLTRFGSLKRAHISRSRTAPTSFYIRVGALLFGLATLVFNGLEMAMHSMMQGAECLSDVVFVHPVLHGLFTFLQMHFLFVNSQVLVERFGLAARFGFIHLTATNIAVWVRLVIWDSAQEWTYFVHLAQRGLHNSVSPLNLRGFPESLIRHSRDLLDHSSVEKHVFQPYQPISNEQISQVIALQECLNTNTLGQLWTSSMPFLYPFIVQFSLIAAAVTFVMGQNVGRNRLLHKQKFHGSKDITSHTKVGCDGSSKGLFLGILCMVAGIVVILIFLVVREDEHFPSSTLSWLTCGTLTSILTLSTLMTASGLVQVRQMSVVTRAPATLDTLLSNVALFGVQLYSIFTIVVCACSLTILEDESDETRGRHIMLLTASILQLIQCFAQSTLIAEASKRSCITRFQIIAKPARQVITFLLFSNSVLWAFDTVITQNWISQELQLRFFVVYCCWKHGINVIECQGENIRSTDDTERYTHVPLVKRKNNNHFFRRLQSRSHRSYCRRKVTINLRQDNEWSSTIQRTPKKLFCPNSWMTNSVSFVPFVDNRLYFDPNSLFRIATPVMDPQNLEHLIPSSRVMQRHRHHHHHPHRRHHHHHRKHRRVVSDPGTRNWNTVNQDVRRHRRMFSCDTDITGLRLMKEGSIVETDRNIPSPDEMKTSTFRKVPWHSNLHMLKIRRT</sequence>
<proteinExistence type="inferred from homology"/>
<feature type="transmembrane region" description="Helical" evidence="12">
    <location>
        <begin position="502"/>
        <end position="520"/>
    </location>
</feature>
<evidence type="ECO:0000256" key="2">
    <source>
        <dbReference type="ARBA" id="ARBA00006513"/>
    </source>
</evidence>
<keyword evidence="9 12" id="KW-0472">Membrane</keyword>
<evidence type="ECO:0000256" key="8">
    <source>
        <dbReference type="ARBA" id="ARBA00023065"/>
    </source>
</evidence>
<feature type="transmembrane region" description="Helical" evidence="12">
    <location>
        <begin position="985"/>
        <end position="1008"/>
    </location>
</feature>
<feature type="compositionally biased region" description="Low complexity" evidence="11">
    <location>
        <begin position="420"/>
        <end position="437"/>
    </location>
</feature>
<dbReference type="InterPro" id="IPR004878">
    <property type="entry name" value="Otopetrin"/>
</dbReference>
<dbReference type="GO" id="GO:0005886">
    <property type="term" value="C:plasma membrane"/>
    <property type="evidence" value="ECO:0007669"/>
    <property type="project" value="UniProtKB-SubCell"/>
</dbReference>
<accession>A0A310SS19</accession>
<evidence type="ECO:0000256" key="12">
    <source>
        <dbReference type="SAM" id="Phobius"/>
    </source>
</evidence>
<dbReference type="Proteomes" id="UP000250275">
    <property type="component" value="Unassembled WGS sequence"/>
</dbReference>
<dbReference type="EMBL" id="KQ759874">
    <property type="protein sequence ID" value="OAD62370.1"/>
    <property type="molecule type" value="Genomic_DNA"/>
</dbReference>
<feature type="transmembrane region" description="Helical" evidence="12">
    <location>
        <begin position="776"/>
        <end position="796"/>
    </location>
</feature>
<evidence type="ECO:0000256" key="5">
    <source>
        <dbReference type="ARBA" id="ARBA00022692"/>
    </source>
</evidence>
<feature type="transmembrane region" description="Helical" evidence="12">
    <location>
        <begin position="831"/>
        <end position="851"/>
    </location>
</feature>
<feature type="transmembrane region" description="Helical" evidence="12">
    <location>
        <begin position="666"/>
        <end position="688"/>
    </location>
</feature>
<evidence type="ECO:0000256" key="6">
    <source>
        <dbReference type="ARBA" id="ARBA00022781"/>
    </source>
</evidence>
<feature type="region of interest" description="Disordered" evidence="11">
    <location>
        <begin position="384"/>
        <end position="437"/>
    </location>
</feature>
<evidence type="ECO:0000313" key="14">
    <source>
        <dbReference type="Proteomes" id="UP000250275"/>
    </source>
</evidence>
<organism evidence="13 14">
    <name type="scientific">Eufriesea mexicana</name>
    <dbReference type="NCBI Taxonomy" id="516756"/>
    <lineage>
        <taxon>Eukaryota</taxon>
        <taxon>Metazoa</taxon>
        <taxon>Ecdysozoa</taxon>
        <taxon>Arthropoda</taxon>
        <taxon>Hexapoda</taxon>
        <taxon>Insecta</taxon>
        <taxon>Pterygota</taxon>
        <taxon>Neoptera</taxon>
        <taxon>Endopterygota</taxon>
        <taxon>Hymenoptera</taxon>
        <taxon>Apocrita</taxon>
        <taxon>Aculeata</taxon>
        <taxon>Apoidea</taxon>
        <taxon>Anthophila</taxon>
        <taxon>Apidae</taxon>
        <taxon>Eufriesea</taxon>
    </lineage>
</organism>
<evidence type="ECO:0000256" key="3">
    <source>
        <dbReference type="ARBA" id="ARBA00022448"/>
    </source>
</evidence>
<feature type="transmembrane region" description="Helical" evidence="12">
    <location>
        <begin position="943"/>
        <end position="964"/>
    </location>
</feature>
<evidence type="ECO:0000256" key="9">
    <source>
        <dbReference type="ARBA" id="ARBA00023136"/>
    </source>
</evidence>
<evidence type="ECO:0000313" key="13">
    <source>
        <dbReference type="EMBL" id="OAD62370.1"/>
    </source>
</evidence>
<dbReference type="AlphaFoldDB" id="A0A310SS19"/>
<evidence type="ECO:0000256" key="4">
    <source>
        <dbReference type="ARBA" id="ARBA00022475"/>
    </source>
</evidence>
<feature type="transmembrane region" description="Helical" evidence="12">
    <location>
        <begin position="532"/>
        <end position="552"/>
    </location>
</feature>
<comment type="similarity">
    <text evidence="2">Belongs to the otopetrin family.</text>
</comment>
<evidence type="ECO:0000256" key="11">
    <source>
        <dbReference type="SAM" id="MobiDB-lite"/>
    </source>
</evidence>
<comment type="subcellular location">
    <subcellularLocation>
        <location evidence="1">Cell membrane</location>
        <topology evidence="1">Multi-pass membrane protein</topology>
    </subcellularLocation>
</comment>
<feature type="transmembrane region" description="Helical" evidence="12">
    <location>
        <begin position="863"/>
        <end position="886"/>
    </location>
</feature>
<feature type="transmembrane region" description="Helical" evidence="12">
    <location>
        <begin position="598"/>
        <end position="617"/>
    </location>
</feature>
<dbReference type="PANTHER" id="PTHR21522">
    <property type="entry name" value="PROTON CHANNEL OTOP"/>
    <property type="match status" value="1"/>
</dbReference>
<feature type="compositionally biased region" description="Gly residues" evidence="11">
    <location>
        <begin position="398"/>
        <end position="408"/>
    </location>
</feature>
<keyword evidence="7 12" id="KW-1133">Transmembrane helix</keyword>
<keyword evidence="3" id="KW-0813">Transport</keyword>
<dbReference type="OrthoDB" id="7697684at2759"/>
<keyword evidence="14" id="KW-1185">Reference proteome</keyword>
<gene>
    <name evidence="13" type="ORF">WN48_07047</name>
</gene>
<feature type="region of interest" description="Disordered" evidence="11">
    <location>
        <begin position="1152"/>
        <end position="1182"/>
    </location>
</feature>
<keyword evidence="5 12" id="KW-0812">Transmembrane</keyword>
<feature type="transmembrane region" description="Helical" evidence="12">
    <location>
        <begin position="907"/>
        <end position="931"/>
    </location>
</feature>
<reference evidence="13 14" key="1">
    <citation type="submission" date="2015-07" db="EMBL/GenBank/DDBJ databases">
        <title>The genome of Eufriesea mexicana.</title>
        <authorList>
            <person name="Pan H."/>
            <person name="Kapheim K."/>
        </authorList>
    </citation>
    <scope>NUCLEOTIDE SEQUENCE [LARGE SCALE GENOMIC DNA]</scope>
    <source>
        <strain evidence="13">0111107269</strain>
        <tissue evidence="13">Whole body</tissue>
    </source>
</reference>
<feature type="region of interest" description="Disordered" evidence="11">
    <location>
        <begin position="1"/>
        <end position="34"/>
    </location>
</feature>
<name>A0A310SS19_9HYME</name>
<keyword evidence="4" id="KW-1003">Cell membrane</keyword>
<evidence type="ECO:0000256" key="7">
    <source>
        <dbReference type="ARBA" id="ARBA00022989"/>
    </source>
</evidence>
<dbReference type="PANTHER" id="PTHR21522:SF32">
    <property type="entry name" value="OTOPETRIN-2"/>
    <property type="match status" value="1"/>
</dbReference>
<keyword evidence="6" id="KW-0375">Hydrogen ion transport</keyword>
<evidence type="ECO:0000256" key="10">
    <source>
        <dbReference type="ARBA" id="ARBA00023303"/>
    </source>
</evidence>
<evidence type="ECO:0000256" key="1">
    <source>
        <dbReference type="ARBA" id="ARBA00004651"/>
    </source>
</evidence>
<keyword evidence="8" id="KW-0406">Ion transport</keyword>
<keyword evidence="10" id="KW-0407">Ion channel</keyword>
<dbReference type="GO" id="GO:0015252">
    <property type="term" value="F:proton channel activity"/>
    <property type="evidence" value="ECO:0007669"/>
    <property type="project" value="InterPro"/>
</dbReference>
<dbReference type="Pfam" id="PF03189">
    <property type="entry name" value="Otopetrin"/>
    <property type="match status" value="1"/>
</dbReference>
<protein>
    <submittedName>
        <fullName evidence="13">Otopetrin-1</fullName>
    </submittedName>
</protein>